<gene>
    <name evidence="4" type="ORF">AB1Y20_022688</name>
</gene>
<sequence>MAARLRQPEPTFQQCDWADLGNDQSTSPLVWWGWTSEEVSLRNTLSISLLLFVLAAAAYPLLLCSPTLRREVYAPQSTPSAPAPHPVHAWRASLRRLLSPPPRTLVCGESLELTLLLRYLRFNLRLLLRWGCVALPLMLGANALSAAPAGEPPRNASAHNHSAGGGEARGTLASLTISHLPSRSPALWVSAACMGLLTLMHLSLAHAEWRAYCSLRHEWLLRHAGGDAELIGDYASLVKVGTPISAAALNARLRRVFPGEIYAVIPVAQSRLRDCFRAYWKGAEEPDPAEDFALVVDQGGPFTILRAVSKARPRDLSEASVDEESTRSSSASACSGAPRTPPPIAAGRVNFTLHPPPPKPAGALPPSRGVGRRRRLLDWLCAGWADGWREQRAKSHSLLESDWATHATRAAADSAESEMRLLDGGSRSRSERLSAVNPLRTLKAARVGVLPLVSEGIHEATTDLLALDPGARKFIVIFRTRRARSESLQLKNLFPVDVSMTIKPAPAPADMVWSNLYTPEVRANLVRGVAWAATIVFFLLWNVPVIAVQGLASIEGIKSLMKELGLTMFNEYLDHLSPDAIATVEGYVSTMILALFQVITLYGGPLYVLSYLMGFASHSRLMVSMLRKMWTFNFLLVLLASILISSLFTTASVFLNAGVCSILSRIGTAIPTHSSFFINFLLQQIFFFLPVCDVLCIGPLFVLPFSFLVQRCGSWCCRCGMPKTRALLRSFKLHTSLQHLFYPVFYARAELISNIAYVFACIAPVLIIPAILWFFLASLLWPYNLKYIYKPFEGANFDSGGVFWPTVSSQQLGALIVAQLALAAVHLLKSSVPTAFAIFVLSVATYMRGMLFYRSYSQRAKEISLQQSMELDAAVWASGNLVDDWLTGTQMPAGLASLLFNGRRIYEKGALPNEYEVLSSKVSRKVASRATSGKVALDQNARTTI</sequence>
<keyword evidence="2" id="KW-1133">Transmembrane helix</keyword>
<dbReference type="InterPro" id="IPR003864">
    <property type="entry name" value="CSC1/OSCA1-like_7TM"/>
</dbReference>
<reference evidence="4 5" key="1">
    <citation type="journal article" date="2024" name="Science">
        <title>Giant polyketide synthase enzymes in the biosynthesis of giant marine polyether toxins.</title>
        <authorList>
            <person name="Fallon T.R."/>
            <person name="Shende V.V."/>
            <person name="Wierzbicki I.H."/>
            <person name="Pendleton A.L."/>
            <person name="Watervoot N.F."/>
            <person name="Auber R.P."/>
            <person name="Gonzalez D.J."/>
            <person name="Wisecaver J.H."/>
            <person name="Moore B.S."/>
        </authorList>
    </citation>
    <scope>NUCLEOTIDE SEQUENCE [LARGE SCALE GENOMIC DNA]</scope>
    <source>
        <strain evidence="4 5">12B1</strain>
    </source>
</reference>
<evidence type="ECO:0000256" key="1">
    <source>
        <dbReference type="SAM" id="MobiDB-lite"/>
    </source>
</evidence>
<feature type="transmembrane region" description="Helical" evidence="2">
    <location>
        <begin position="186"/>
        <end position="207"/>
    </location>
</feature>
<dbReference type="GO" id="GO:0005886">
    <property type="term" value="C:plasma membrane"/>
    <property type="evidence" value="ECO:0007669"/>
    <property type="project" value="TreeGrafter"/>
</dbReference>
<evidence type="ECO:0000259" key="3">
    <source>
        <dbReference type="Pfam" id="PF02714"/>
    </source>
</evidence>
<dbReference type="PANTHER" id="PTHR13018">
    <property type="entry name" value="PROBABLE MEMBRANE PROTEIN DUF221-RELATED"/>
    <property type="match status" value="1"/>
</dbReference>
<proteinExistence type="predicted"/>
<feature type="compositionally biased region" description="Low complexity" evidence="1">
    <location>
        <begin position="327"/>
        <end position="337"/>
    </location>
</feature>
<evidence type="ECO:0000313" key="4">
    <source>
        <dbReference type="EMBL" id="KAL1521134.1"/>
    </source>
</evidence>
<feature type="domain" description="CSC1/OSCA1-like 7TM region" evidence="3">
    <location>
        <begin position="529"/>
        <end position="824"/>
    </location>
</feature>
<dbReference type="AlphaFoldDB" id="A0AB34JHV8"/>
<feature type="transmembrane region" description="Helical" evidence="2">
    <location>
        <begin position="44"/>
        <end position="63"/>
    </location>
</feature>
<dbReference type="Pfam" id="PF02714">
    <property type="entry name" value="RSN1_7TM"/>
    <property type="match status" value="1"/>
</dbReference>
<feature type="region of interest" description="Disordered" evidence="1">
    <location>
        <begin position="315"/>
        <end position="344"/>
    </location>
</feature>
<evidence type="ECO:0000256" key="2">
    <source>
        <dbReference type="SAM" id="Phobius"/>
    </source>
</evidence>
<feature type="transmembrane region" description="Helical" evidence="2">
    <location>
        <begin position="529"/>
        <end position="552"/>
    </location>
</feature>
<feature type="transmembrane region" description="Helical" evidence="2">
    <location>
        <begin position="834"/>
        <end position="853"/>
    </location>
</feature>
<keyword evidence="2" id="KW-0472">Membrane</keyword>
<protein>
    <recommendedName>
        <fullName evidence="3">CSC1/OSCA1-like 7TM region domain-containing protein</fullName>
    </recommendedName>
</protein>
<dbReference type="GO" id="GO:0005227">
    <property type="term" value="F:calcium-activated cation channel activity"/>
    <property type="evidence" value="ECO:0007669"/>
    <property type="project" value="InterPro"/>
</dbReference>
<dbReference type="EMBL" id="JBGBPQ010000008">
    <property type="protein sequence ID" value="KAL1521134.1"/>
    <property type="molecule type" value="Genomic_DNA"/>
</dbReference>
<feature type="transmembrane region" description="Helical" evidence="2">
    <location>
        <begin position="630"/>
        <end position="655"/>
    </location>
</feature>
<comment type="caution">
    <text evidence="4">The sequence shown here is derived from an EMBL/GenBank/DDBJ whole genome shotgun (WGS) entry which is preliminary data.</text>
</comment>
<dbReference type="Proteomes" id="UP001515480">
    <property type="component" value="Unassembled WGS sequence"/>
</dbReference>
<dbReference type="InterPro" id="IPR045122">
    <property type="entry name" value="Csc1-like"/>
</dbReference>
<feature type="transmembrane region" description="Helical" evidence="2">
    <location>
        <begin position="685"/>
        <end position="709"/>
    </location>
</feature>
<keyword evidence="5" id="KW-1185">Reference proteome</keyword>
<feature type="transmembrane region" description="Helical" evidence="2">
    <location>
        <begin position="126"/>
        <end position="147"/>
    </location>
</feature>
<keyword evidence="2" id="KW-0812">Transmembrane</keyword>
<feature type="transmembrane region" description="Helical" evidence="2">
    <location>
        <begin position="755"/>
        <end position="781"/>
    </location>
</feature>
<organism evidence="4 5">
    <name type="scientific">Prymnesium parvum</name>
    <name type="common">Toxic golden alga</name>
    <dbReference type="NCBI Taxonomy" id="97485"/>
    <lineage>
        <taxon>Eukaryota</taxon>
        <taxon>Haptista</taxon>
        <taxon>Haptophyta</taxon>
        <taxon>Prymnesiophyceae</taxon>
        <taxon>Prymnesiales</taxon>
        <taxon>Prymnesiaceae</taxon>
        <taxon>Prymnesium</taxon>
    </lineage>
</organism>
<accession>A0AB34JHV8</accession>
<feature type="transmembrane region" description="Helical" evidence="2">
    <location>
        <begin position="587"/>
        <end position="609"/>
    </location>
</feature>
<dbReference type="PANTHER" id="PTHR13018:SF5">
    <property type="entry name" value="RE44586P"/>
    <property type="match status" value="1"/>
</dbReference>
<evidence type="ECO:0000313" key="5">
    <source>
        <dbReference type="Proteomes" id="UP001515480"/>
    </source>
</evidence>
<name>A0AB34JHV8_PRYPA</name>